<accession>A0A255HQ64</accession>
<comment type="caution">
    <text evidence="4">The sequence shown here is derived from an EMBL/GenBank/DDBJ whole genome shotgun (WGS) entry which is preliminary data.</text>
</comment>
<evidence type="ECO:0008006" key="6">
    <source>
        <dbReference type="Google" id="ProtNLM"/>
    </source>
</evidence>
<reference evidence="4 5" key="1">
    <citation type="journal article" date="2017" name="Genome Announc.">
        <title>Draft Genome Sequence of Romboutsia maritimum sp. nov. Strain CCRI-22766(T), Isolated from Coastal Estuarine Mud.</title>
        <authorList>
            <person name="Maheux A.F."/>
            <person name="Boudreau D.K."/>
            <person name="Berube E."/>
            <person name="Boissinot M."/>
            <person name="Raymond F."/>
            <person name="Brodeur S."/>
            <person name="Corbeil J."/>
            <person name="Brightwell G."/>
            <person name="Broda D."/>
            <person name="Omar R.F."/>
            <person name="Bergeron M.G."/>
        </authorList>
    </citation>
    <scope>NUCLEOTIDE SEQUENCE [LARGE SCALE GENOMIC DNA]</scope>
    <source>
        <strain evidence="4 5">CCRI-22766</strain>
    </source>
</reference>
<evidence type="ECO:0000313" key="5">
    <source>
        <dbReference type="Proteomes" id="UP000243494"/>
    </source>
</evidence>
<dbReference type="AlphaFoldDB" id="A0A255HQ64"/>
<dbReference type="RefSeq" id="WP_095405078.1">
    <property type="nucleotide sequence ID" value="NZ_NOJZ02000007.1"/>
</dbReference>
<gene>
    <name evidence="4" type="ORF">CHF27_005890</name>
</gene>
<keyword evidence="1" id="KW-0175">Coiled coil</keyword>
<protein>
    <recommendedName>
        <fullName evidence="6">Lipoprotein</fullName>
    </recommendedName>
</protein>
<organism evidence="4 5">
    <name type="scientific">Romboutsia maritimum</name>
    <dbReference type="NCBI Taxonomy" id="2020948"/>
    <lineage>
        <taxon>Bacteria</taxon>
        <taxon>Bacillati</taxon>
        <taxon>Bacillota</taxon>
        <taxon>Clostridia</taxon>
        <taxon>Peptostreptococcales</taxon>
        <taxon>Peptostreptococcaceae</taxon>
        <taxon>Romboutsia</taxon>
    </lineage>
</organism>
<evidence type="ECO:0000256" key="3">
    <source>
        <dbReference type="SAM" id="SignalP"/>
    </source>
</evidence>
<feature type="coiled-coil region" evidence="1">
    <location>
        <begin position="102"/>
        <end position="139"/>
    </location>
</feature>
<dbReference type="OrthoDB" id="9995046at2"/>
<dbReference type="PROSITE" id="PS51257">
    <property type="entry name" value="PROKAR_LIPOPROTEIN"/>
    <property type="match status" value="1"/>
</dbReference>
<evidence type="ECO:0000313" key="4">
    <source>
        <dbReference type="EMBL" id="RDY23881.1"/>
    </source>
</evidence>
<name>A0A255HQ64_9FIRM</name>
<feature type="chain" id="PRO_5038793414" description="Lipoprotein" evidence="3">
    <location>
        <begin position="21"/>
        <end position="201"/>
    </location>
</feature>
<feature type="signal peptide" evidence="3">
    <location>
        <begin position="1"/>
        <end position="20"/>
    </location>
</feature>
<evidence type="ECO:0000256" key="2">
    <source>
        <dbReference type="SAM" id="MobiDB-lite"/>
    </source>
</evidence>
<dbReference type="EMBL" id="NOJZ02000007">
    <property type="protein sequence ID" value="RDY23881.1"/>
    <property type="molecule type" value="Genomic_DNA"/>
</dbReference>
<sequence>MKLNKILSIFFVTIFLISMTGCNNSTNENKTQQNEKKNQIQDQKQDNNKGMNKDEYKELLTKSYDKYIQPLDIKEYDDLENLLSNNSQKDINKFVEDFKLILDESKSNINEFSKTISNLKIEDEKLSNLNNELFEESQKLVKDIDNQKLAIDKVDKDILTKPIKEILDYLNETLIKEDLFTNKFDEKLQKIEDYLGIDLQK</sequence>
<keyword evidence="3" id="KW-0732">Signal</keyword>
<feature type="region of interest" description="Disordered" evidence="2">
    <location>
        <begin position="27"/>
        <end position="52"/>
    </location>
</feature>
<feature type="compositionally biased region" description="Basic and acidic residues" evidence="2">
    <location>
        <begin position="33"/>
        <end position="52"/>
    </location>
</feature>
<proteinExistence type="predicted"/>
<evidence type="ECO:0000256" key="1">
    <source>
        <dbReference type="SAM" id="Coils"/>
    </source>
</evidence>
<dbReference type="Proteomes" id="UP000243494">
    <property type="component" value="Unassembled WGS sequence"/>
</dbReference>
<keyword evidence="5" id="KW-1185">Reference proteome</keyword>